<comment type="caution">
    <text evidence="10">The sequence shown here is derived from an EMBL/GenBank/DDBJ whole genome shotgun (WGS) entry which is preliminary data.</text>
</comment>
<name>A0ABR3PCW6_9PEZI</name>
<dbReference type="EMBL" id="JBFMKM010000009">
    <property type="protein sequence ID" value="KAL1303992.1"/>
    <property type="molecule type" value="Genomic_DNA"/>
</dbReference>
<dbReference type="Pfam" id="PF00642">
    <property type="entry name" value="zf-CCCH"/>
    <property type="match status" value="1"/>
</dbReference>
<protein>
    <recommendedName>
        <fullName evidence="6">Pre-mRNA-splicing factor CWC24</fullName>
    </recommendedName>
</protein>
<dbReference type="InterPro" id="IPR013083">
    <property type="entry name" value="Znf_RING/FYVE/PHD"/>
</dbReference>
<dbReference type="Gene3D" id="3.30.40.10">
    <property type="entry name" value="Zinc/RING finger domain, C3HC4 (zinc finger)"/>
    <property type="match status" value="1"/>
</dbReference>
<comment type="similarity">
    <text evidence="1 6">Belongs to the CWC24 family.</text>
</comment>
<feature type="domain" description="C3H1-type" evidence="9">
    <location>
        <begin position="167"/>
        <end position="195"/>
    </location>
</feature>
<comment type="subunit">
    <text evidence="6">Associated with the spliceosome.</text>
</comment>
<organism evidence="10 11">
    <name type="scientific">Neodothiora populina</name>
    <dbReference type="NCBI Taxonomy" id="2781224"/>
    <lineage>
        <taxon>Eukaryota</taxon>
        <taxon>Fungi</taxon>
        <taxon>Dikarya</taxon>
        <taxon>Ascomycota</taxon>
        <taxon>Pezizomycotina</taxon>
        <taxon>Dothideomycetes</taxon>
        <taxon>Dothideomycetidae</taxon>
        <taxon>Dothideales</taxon>
        <taxon>Dothioraceae</taxon>
        <taxon>Neodothiora</taxon>
    </lineage>
</organism>
<evidence type="ECO:0000256" key="4">
    <source>
        <dbReference type="ARBA" id="ARBA00022833"/>
    </source>
</evidence>
<keyword evidence="11" id="KW-1185">Reference proteome</keyword>
<dbReference type="InterPro" id="IPR027370">
    <property type="entry name" value="Znf-RING_euk"/>
</dbReference>
<dbReference type="Gene3D" id="4.10.1000.10">
    <property type="entry name" value="Zinc finger, CCCH-type"/>
    <property type="match status" value="1"/>
</dbReference>
<dbReference type="Pfam" id="PF13445">
    <property type="entry name" value="zf-RING_UBOX"/>
    <property type="match status" value="1"/>
</dbReference>
<feature type="region of interest" description="Disordered" evidence="7">
    <location>
        <begin position="1"/>
        <end position="129"/>
    </location>
</feature>
<dbReference type="SUPFAM" id="SSF57850">
    <property type="entry name" value="RING/U-box"/>
    <property type="match status" value="1"/>
</dbReference>
<reference evidence="10 11" key="1">
    <citation type="submission" date="2024-07" db="EMBL/GenBank/DDBJ databases">
        <title>Draft sequence of the Neodothiora populina.</title>
        <authorList>
            <person name="Drown D.D."/>
            <person name="Schuette U.S."/>
            <person name="Buechlein A.B."/>
            <person name="Rusch D.R."/>
            <person name="Winton L.W."/>
            <person name="Adams G.A."/>
        </authorList>
    </citation>
    <scope>NUCLEOTIDE SEQUENCE [LARGE SCALE GENOMIC DNA]</scope>
    <source>
        <strain evidence="10 11">CPC 39397</strain>
    </source>
</reference>
<dbReference type="InterPro" id="IPR036855">
    <property type="entry name" value="Znf_CCCH_sf"/>
</dbReference>
<keyword evidence="6" id="KW-0507">mRNA processing</keyword>
<evidence type="ECO:0000256" key="2">
    <source>
        <dbReference type="ARBA" id="ARBA00022723"/>
    </source>
</evidence>
<dbReference type="SMART" id="SM00356">
    <property type="entry name" value="ZnF_C3H1"/>
    <property type="match status" value="1"/>
</dbReference>
<sequence length="339" mass="36774">MTDVHPVVFKKRSKTSNIKKRPATPPSESDGSDYSSEDESGARVKRRRKGGITTSSAQHQNGVKTDLSKSTSFAGDRSATITQLDDATKESNWVELDRAADPSLKSSTAVPRRASGTPSSHEQSSTSGTYKGAAAYDNFIAKNPERAAKSVGPVKAPTNIRTITVTDFAPDVCKDYKQTGFCGFGDSCKFLHAREDYKQGWQLDKEWEKVTKGKKLQGVVVGSAAGSTKAAGDGEDESDGEEEAKLENIPFACIICKEPYRQPVVTKCGHYFCEACALKRHKSKGGKACAACGTDTGGTFSVAKNLRKLLDKKRERIRRRKEKAREAGEEVSSDDDDDA</sequence>
<dbReference type="PANTHER" id="PTHR12930">
    <property type="entry name" value="ZINC FINGER PROTEIN 183"/>
    <property type="match status" value="1"/>
</dbReference>
<dbReference type="CDD" id="cd16539">
    <property type="entry name" value="RING-HC_RNF113A_B"/>
    <property type="match status" value="1"/>
</dbReference>
<feature type="zinc finger region" description="C3H1-type" evidence="5">
    <location>
        <begin position="167"/>
        <end position="195"/>
    </location>
</feature>
<evidence type="ECO:0000256" key="6">
    <source>
        <dbReference type="RuleBase" id="RU367110"/>
    </source>
</evidence>
<keyword evidence="6" id="KW-0747">Spliceosome</keyword>
<dbReference type="InterPro" id="IPR001841">
    <property type="entry name" value="Znf_RING"/>
</dbReference>
<proteinExistence type="inferred from homology"/>
<dbReference type="PANTHER" id="PTHR12930:SF0">
    <property type="entry name" value="RING FINGER PROTEIN 113B"/>
    <property type="match status" value="1"/>
</dbReference>
<dbReference type="PROSITE" id="PS50089">
    <property type="entry name" value="ZF_RING_2"/>
    <property type="match status" value="1"/>
</dbReference>
<evidence type="ECO:0000256" key="5">
    <source>
        <dbReference type="PROSITE-ProRule" id="PRU00723"/>
    </source>
</evidence>
<keyword evidence="6" id="KW-0539">Nucleus</keyword>
<dbReference type="PROSITE" id="PS00518">
    <property type="entry name" value="ZF_RING_1"/>
    <property type="match status" value="1"/>
</dbReference>
<evidence type="ECO:0000259" key="8">
    <source>
        <dbReference type="PROSITE" id="PS50089"/>
    </source>
</evidence>
<feature type="domain" description="RING-type" evidence="8">
    <location>
        <begin position="253"/>
        <end position="292"/>
    </location>
</feature>
<keyword evidence="6" id="KW-0508">mRNA splicing</keyword>
<keyword evidence="6" id="KW-0238">DNA-binding</keyword>
<dbReference type="RefSeq" id="XP_069200267.1">
    <property type="nucleotide sequence ID" value="XM_069344107.1"/>
</dbReference>
<dbReference type="PROSITE" id="PS50103">
    <property type="entry name" value="ZF_C3H1"/>
    <property type="match status" value="1"/>
</dbReference>
<evidence type="ECO:0000313" key="10">
    <source>
        <dbReference type="EMBL" id="KAL1303992.1"/>
    </source>
</evidence>
<keyword evidence="3 5" id="KW-0863">Zinc-finger</keyword>
<dbReference type="InterPro" id="IPR000571">
    <property type="entry name" value="Znf_CCCH"/>
</dbReference>
<evidence type="ECO:0000313" key="11">
    <source>
        <dbReference type="Proteomes" id="UP001562354"/>
    </source>
</evidence>
<feature type="compositionally biased region" description="Basic residues" evidence="7">
    <location>
        <begin position="8"/>
        <end position="22"/>
    </location>
</feature>
<keyword evidence="2 5" id="KW-0479">Metal-binding</keyword>
<feature type="compositionally biased region" description="Polar residues" evidence="7">
    <location>
        <begin position="52"/>
        <end position="85"/>
    </location>
</feature>
<feature type="compositionally biased region" description="Acidic residues" evidence="7">
    <location>
        <begin position="329"/>
        <end position="339"/>
    </location>
</feature>
<keyword evidence="4 5" id="KW-0862">Zinc</keyword>
<dbReference type="InterPro" id="IPR039971">
    <property type="entry name" value="CWC24-like"/>
</dbReference>
<dbReference type="GeneID" id="95974139"/>
<dbReference type="SMART" id="SM00184">
    <property type="entry name" value="RING"/>
    <property type="match status" value="1"/>
</dbReference>
<dbReference type="SUPFAM" id="SSF90229">
    <property type="entry name" value="CCCH zinc finger"/>
    <property type="match status" value="1"/>
</dbReference>
<comment type="subcellular location">
    <subcellularLocation>
        <location evidence="6">Nucleus</location>
    </subcellularLocation>
</comment>
<evidence type="ECO:0000259" key="9">
    <source>
        <dbReference type="PROSITE" id="PS50103"/>
    </source>
</evidence>
<feature type="region of interest" description="Disordered" evidence="7">
    <location>
        <begin position="315"/>
        <end position="339"/>
    </location>
</feature>
<evidence type="ECO:0000256" key="7">
    <source>
        <dbReference type="SAM" id="MobiDB-lite"/>
    </source>
</evidence>
<gene>
    <name evidence="10" type="ORF">AAFC00_000436</name>
</gene>
<dbReference type="Proteomes" id="UP001562354">
    <property type="component" value="Unassembled WGS sequence"/>
</dbReference>
<evidence type="ECO:0000256" key="1">
    <source>
        <dbReference type="ARBA" id="ARBA00009161"/>
    </source>
</evidence>
<comment type="function">
    <text evidence="6">Involved in pre-mRNA splicing.</text>
</comment>
<accession>A0ABR3PCW6</accession>
<dbReference type="InterPro" id="IPR017907">
    <property type="entry name" value="Znf_RING_CS"/>
</dbReference>
<evidence type="ECO:0000256" key="3">
    <source>
        <dbReference type="ARBA" id="ARBA00022771"/>
    </source>
</evidence>
<feature type="compositionally biased region" description="Polar residues" evidence="7">
    <location>
        <begin position="116"/>
        <end position="129"/>
    </location>
</feature>